<dbReference type="InterPro" id="IPR000620">
    <property type="entry name" value="EamA_dom"/>
</dbReference>
<feature type="transmembrane region" description="Helical" evidence="1">
    <location>
        <begin position="112"/>
        <end position="130"/>
    </location>
</feature>
<dbReference type="PANTHER" id="PTHR22911">
    <property type="entry name" value="ACYL-MALONYL CONDENSING ENZYME-RELATED"/>
    <property type="match status" value="1"/>
</dbReference>
<feature type="transmembrane region" description="Helical" evidence="1">
    <location>
        <begin position="81"/>
        <end position="100"/>
    </location>
</feature>
<dbReference type="SUPFAM" id="SSF103481">
    <property type="entry name" value="Multidrug resistance efflux transporter EmrE"/>
    <property type="match status" value="2"/>
</dbReference>
<organism evidence="3 4">
    <name type="scientific">Lujinxingia litoralis</name>
    <dbReference type="NCBI Taxonomy" id="2211119"/>
    <lineage>
        <taxon>Bacteria</taxon>
        <taxon>Deltaproteobacteria</taxon>
        <taxon>Bradymonadales</taxon>
        <taxon>Lujinxingiaceae</taxon>
        <taxon>Lujinxingia</taxon>
    </lineage>
</organism>
<protein>
    <recommendedName>
        <fullName evidence="2">EamA domain-containing protein</fullName>
    </recommendedName>
</protein>
<dbReference type="OrthoDB" id="5762785at2"/>
<dbReference type="PANTHER" id="PTHR22911:SF137">
    <property type="entry name" value="SOLUTE CARRIER FAMILY 35 MEMBER G2-RELATED"/>
    <property type="match status" value="1"/>
</dbReference>
<dbReference type="EMBL" id="QHKO01000006">
    <property type="protein sequence ID" value="RAL21271.1"/>
    <property type="molecule type" value="Genomic_DNA"/>
</dbReference>
<feature type="domain" description="EamA" evidence="2">
    <location>
        <begin position="173"/>
        <end position="309"/>
    </location>
</feature>
<evidence type="ECO:0000256" key="1">
    <source>
        <dbReference type="SAM" id="Phobius"/>
    </source>
</evidence>
<sequence length="312" mass="32634">MLSTLSLGFVLALASASCWAVLDISRKKLGGTMSATGAVAGLMLLQVLYANPVLLAGSLTTVEGPLGESLMAGYPSVPLKYALPASGAVLLNMVANFLFLRAVQISPLSLTTPYLAFTPVFTAVTGLIFLGQAPSGAGWAGIVIVCLGAFFMNPGNKEDGPLAPLKALWTERGSFFMLIVAMIWSFTPILDKSAAEMTSPLFHTMVLAGGVGTIFALSRRVRDGSFGPLIGEFKSTPRWLALGGLFAVGAMAFQLSAYAFIDVAYVETVKRAVGVSAAIAAGYFFFGERNIRRRLVGAAVMCVGVAMILLAG</sequence>
<dbReference type="AlphaFoldDB" id="A0A328C3D0"/>
<feature type="domain" description="EamA" evidence="2">
    <location>
        <begin position="7"/>
        <end position="152"/>
    </location>
</feature>
<keyword evidence="4" id="KW-1185">Reference proteome</keyword>
<feature type="transmembrane region" description="Helical" evidence="1">
    <location>
        <begin position="239"/>
        <end position="260"/>
    </location>
</feature>
<reference evidence="3 4" key="1">
    <citation type="submission" date="2018-05" db="EMBL/GenBank/DDBJ databases">
        <title>Lujinxingia marina gen. nov. sp. nov., a new facultative anaerobic member of the class Deltaproteobacteria, and proposal of Lujinxingaceae fam. nov.</title>
        <authorList>
            <person name="Li C.-M."/>
        </authorList>
    </citation>
    <scope>NUCLEOTIDE SEQUENCE [LARGE SCALE GENOMIC DNA]</scope>
    <source>
        <strain evidence="3 4">B210</strain>
    </source>
</reference>
<evidence type="ECO:0000313" key="4">
    <source>
        <dbReference type="Proteomes" id="UP000249169"/>
    </source>
</evidence>
<evidence type="ECO:0000259" key="2">
    <source>
        <dbReference type="Pfam" id="PF00892"/>
    </source>
</evidence>
<feature type="transmembrane region" description="Helical" evidence="1">
    <location>
        <begin position="173"/>
        <end position="189"/>
    </location>
</feature>
<keyword evidence="1" id="KW-1133">Transmembrane helix</keyword>
<accession>A0A328C3D0</accession>
<comment type="caution">
    <text evidence="3">The sequence shown here is derived from an EMBL/GenBank/DDBJ whole genome shotgun (WGS) entry which is preliminary data.</text>
</comment>
<feature type="transmembrane region" description="Helical" evidence="1">
    <location>
        <begin position="295"/>
        <end position="311"/>
    </location>
</feature>
<proteinExistence type="predicted"/>
<name>A0A328C3D0_9DELT</name>
<dbReference type="RefSeq" id="WP_111730559.1">
    <property type="nucleotide sequence ID" value="NZ_QHKO01000006.1"/>
</dbReference>
<dbReference type="InterPro" id="IPR037185">
    <property type="entry name" value="EmrE-like"/>
</dbReference>
<dbReference type="Gene3D" id="1.10.3730.20">
    <property type="match status" value="1"/>
</dbReference>
<feature type="transmembrane region" description="Helical" evidence="1">
    <location>
        <begin position="272"/>
        <end position="288"/>
    </location>
</feature>
<keyword evidence="1" id="KW-0812">Transmembrane</keyword>
<evidence type="ECO:0000313" key="3">
    <source>
        <dbReference type="EMBL" id="RAL21271.1"/>
    </source>
</evidence>
<dbReference type="Proteomes" id="UP000249169">
    <property type="component" value="Unassembled WGS sequence"/>
</dbReference>
<keyword evidence="1" id="KW-0472">Membrane</keyword>
<gene>
    <name evidence="3" type="ORF">DL240_14195</name>
</gene>
<feature type="transmembrane region" description="Helical" evidence="1">
    <location>
        <begin position="136"/>
        <end position="152"/>
    </location>
</feature>
<dbReference type="GO" id="GO:0016020">
    <property type="term" value="C:membrane"/>
    <property type="evidence" value="ECO:0007669"/>
    <property type="project" value="InterPro"/>
</dbReference>
<dbReference type="Pfam" id="PF00892">
    <property type="entry name" value="EamA"/>
    <property type="match status" value="2"/>
</dbReference>
<feature type="transmembrane region" description="Helical" evidence="1">
    <location>
        <begin position="201"/>
        <end position="218"/>
    </location>
</feature>